<sequence length="253" mass="28823">MHALLSWSSLLLPLPSKRNFHSPMIWPEFRIHSILFATRHTVCTIISLGDYWPRNVWYKTIWMGVLVLAPSSLAKYATKRLGDSEVRTTNGMPYPSWVSKEVQQRTKMLYARAQFGATATCIIPDATMAFASLYAIQAAPLLMTLVRKGKIDSAWYHRIYGFCLWLGYVAASARVYVTEDVKILQAVLVFMLFPLHGLRTKIRMPTWSVWTLYCLCVTVGSEFFALSPHIKQIVRLGSCSGAAILRYRLMCVF</sequence>
<dbReference type="Proteomes" id="UP000660262">
    <property type="component" value="Unassembled WGS sequence"/>
</dbReference>
<keyword evidence="1" id="KW-0472">Membrane</keyword>
<dbReference type="AlphaFoldDB" id="A0A830HXL7"/>
<dbReference type="EMBL" id="BNJQ01000030">
    <property type="protein sequence ID" value="GHP10540.1"/>
    <property type="molecule type" value="Genomic_DNA"/>
</dbReference>
<name>A0A830HXL7_9CHLO</name>
<proteinExistence type="predicted"/>
<evidence type="ECO:0000256" key="1">
    <source>
        <dbReference type="SAM" id="Phobius"/>
    </source>
</evidence>
<keyword evidence="1" id="KW-0812">Transmembrane</keyword>
<keyword evidence="3" id="KW-1185">Reference proteome</keyword>
<gene>
    <name evidence="2" type="ORF">PPROV_000927100</name>
</gene>
<feature type="transmembrane region" description="Helical" evidence="1">
    <location>
        <begin position="183"/>
        <end position="202"/>
    </location>
</feature>
<reference evidence="2" key="1">
    <citation type="submission" date="2020-10" db="EMBL/GenBank/DDBJ databases">
        <title>Unveiling of a novel bifunctional photoreceptor, Dualchrome1, isolated from a cosmopolitan green alga.</title>
        <authorList>
            <person name="Suzuki S."/>
            <person name="Kawachi M."/>
        </authorList>
    </citation>
    <scope>NUCLEOTIDE SEQUENCE</scope>
    <source>
        <strain evidence="2">NIES 2893</strain>
    </source>
</reference>
<keyword evidence="1" id="KW-1133">Transmembrane helix</keyword>
<feature type="transmembrane region" description="Helical" evidence="1">
    <location>
        <begin position="115"/>
        <end position="135"/>
    </location>
</feature>
<evidence type="ECO:0000313" key="2">
    <source>
        <dbReference type="EMBL" id="GHP10540.1"/>
    </source>
</evidence>
<protein>
    <submittedName>
        <fullName evidence="2">Uncharacterized protein</fullName>
    </submittedName>
</protein>
<accession>A0A830HXL7</accession>
<feature type="transmembrane region" description="Helical" evidence="1">
    <location>
        <begin position="208"/>
        <end position="226"/>
    </location>
</feature>
<feature type="transmembrane region" description="Helical" evidence="1">
    <location>
        <begin position="155"/>
        <end position="176"/>
    </location>
</feature>
<evidence type="ECO:0000313" key="3">
    <source>
        <dbReference type="Proteomes" id="UP000660262"/>
    </source>
</evidence>
<dbReference type="OrthoDB" id="427333at2759"/>
<comment type="caution">
    <text evidence="2">The sequence shown here is derived from an EMBL/GenBank/DDBJ whole genome shotgun (WGS) entry which is preliminary data.</text>
</comment>
<organism evidence="2 3">
    <name type="scientific">Pycnococcus provasolii</name>
    <dbReference type="NCBI Taxonomy" id="41880"/>
    <lineage>
        <taxon>Eukaryota</taxon>
        <taxon>Viridiplantae</taxon>
        <taxon>Chlorophyta</taxon>
        <taxon>Pseudoscourfieldiophyceae</taxon>
        <taxon>Pseudoscourfieldiales</taxon>
        <taxon>Pycnococcaceae</taxon>
        <taxon>Pycnococcus</taxon>
    </lineage>
</organism>